<evidence type="ECO:0000313" key="5">
    <source>
        <dbReference type="Proteomes" id="UP000217881"/>
    </source>
</evidence>
<keyword evidence="1" id="KW-0472">Membrane</keyword>
<dbReference type="EMBL" id="NRHA01000012">
    <property type="protein sequence ID" value="PCC53658.1"/>
    <property type="molecule type" value="Genomic_DNA"/>
</dbReference>
<reference evidence="2 5" key="1">
    <citation type="journal article" date="2017" name="Elife">
        <title>Extensive horizontal gene transfer in cheese-associated bacteria.</title>
        <authorList>
            <person name="Bonham K.S."/>
            <person name="Wolfe B.E."/>
            <person name="Dutton R.J."/>
        </authorList>
    </citation>
    <scope>NUCLEOTIDE SEQUENCE [LARGE SCALE GENOMIC DNA]</scope>
    <source>
        <strain evidence="2 5">738_8</strain>
    </source>
</reference>
<evidence type="ECO:0000313" key="3">
    <source>
        <dbReference type="EMBL" id="SMX73540.1"/>
    </source>
</evidence>
<reference evidence="6 7" key="2">
    <citation type="submission" date="2017-03" db="EMBL/GenBank/DDBJ databases">
        <authorList>
            <person name="Afonso C.L."/>
            <person name="Miller P.J."/>
            <person name="Scott M.A."/>
            <person name="Spackman E."/>
            <person name="Goraichik I."/>
            <person name="Dimitrov K.M."/>
            <person name="Suarez D.L."/>
            <person name="Swayne D.E."/>
        </authorList>
    </citation>
    <scope>NUCLEOTIDE SEQUENCE [LARGE SCALE GENOMIC DNA]</scope>
    <source>
        <strain evidence="4">6</strain>
        <strain evidence="7">6(3)</strain>
        <strain evidence="3">8</strain>
        <strain evidence="6">8(6)</strain>
    </source>
</reference>
<proteinExistence type="predicted"/>
<dbReference type="Proteomes" id="UP000234300">
    <property type="component" value="Unassembled WGS sequence"/>
</dbReference>
<organism evidence="4 7">
    <name type="scientific">Brevibacterium aurantiacum</name>
    <dbReference type="NCBI Taxonomy" id="273384"/>
    <lineage>
        <taxon>Bacteria</taxon>
        <taxon>Bacillati</taxon>
        <taxon>Actinomycetota</taxon>
        <taxon>Actinomycetes</taxon>
        <taxon>Micrococcales</taxon>
        <taxon>Brevibacteriaceae</taxon>
        <taxon>Brevibacterium</taxon>
    </lineage>
</organism>
<dbReference type="AlphaFoldDB" id="A0A2H1JPC1"/>
<protein>
    <submittedName>
        <fullName evidence="4">Uncharacterized protein</fullName>
    </submittedName>
</protein>
<dbReference type="Proteomes" id="UP000217881">
    <property type="component" value="Unassembled WGS sequence"/>
</dbReference>
<dbReference type="EMBL" id="FXZI01000001">
    <property type="protein sequence ID" value="SMX73540.1"/>
    <property type="molecule type" value="Genomic_DNA"/>
</dbReference>
<feature type="transmembrane region" description="Helical" evidence="1">
    <location>
        <begin position="117"/>
        <end position="146"/>
    </location>
</feature>
<sequence>MASMAQLAAGGGILLATFFGAGRRYMRIAAEEAQQVNAEIKHDLEALRMTGQLENRPPSRPMQPRKPVSSFLIIGGSYVGSALVCGVFWFVVLFSIFNAIQNSVDSSQPAGATALGSFMFAAMIAVVLGLFGIVIPGIPILLFFAFRENTKRATEEVTREFYRPYWEARTRQMQTLATSQAHSGSVPPAAIAAGELETFLVTDAESATVF</sequence>
<dbReference type="Proteomes" id="UP000234327">
    <property type="component" value="Unassembled WGS sequence"/>
</dbReference>
<feature type="transmembrane region" description="Helical" evidence="1">
    <location>
        <begin position="6"/>
        <end position="22"/>
    </location>
</feature>
<dbReference type="RefSeq" id="WP_096146457.1">
    <property type="nucleotide sequence ID" value="NZ_FXYZ01000010.1"/>
</dbReference>
<evidence type="ECO:0000313" key="6">
    <source>
        <dbReference type="Proteomes" id="UP000234300"/>
    </source>
</evidence>
<dbReference type="EMBL" id="FXYZ01000010">
    <property type="protein sequence ID" value="SMX89346.1"/>
    <property type="molecule type" value="Genomic_DNA"/>
</dbReference>
<keyword evidence="1" id="KW-0812">Transmembrane</keyword>
<evidence type="ECO:0000256" key="1">
    <source>
        <dbReference type="SAM" id="Phobius"/>
    </source>
</evidence>
<accession>A0A2H1JPC1</accession>
<name>A0A2H1JPC1_BREAU</name>
<gene>
    <name evidence="4" type="ORF">BAURA63_02498</name>
    <name evidence="3" type="ORF">BAURA86_00551</name>
    <name evidence="2" type="ORF">CIK59_10285</name>
</gene>
<evidence type="ECO:0000313" key="7">
    <source>
        <dbReference type="Proteomes" id="UP000234327"/>
    </source>
</evidence>
<evidence type="ECO:0000313" key="2">
    <source>
        <dbReference type="EMBL" id="PCC53658.1"/>
    </source>
</evidence>
<keyword evidence="1" id="KW-1133">Transmembrane helix</keyword>
<feature type="transmembrane region" description="Helical" evidence="1">
    <location>
        <begin position="70"/>
        <end position="97"/>
    </location>
</feature>
<evidence type="ECO:0000313" key="4">
    <source>
        <dbReference type="EMBL" id="SMX89346.1"/>
    </source>
</evidence>
<accession>A0A2A3ZQ38</accession>